<proteinExistence type="predicted"/>
<gene>
    <name evidence="1" type="ORF">S01H1_65284</name>
</gene>
<sequence>PATAAMLSDYKVFTMGAKHGTIVERLMGTYMITYHPSYVVRTHGDKFDKNNLGEYDLKLSNDIIKALDYIDEYKSS</sequence>
<comment type="caution">
    <text evidence="1">The sequence shown here is derived from an EMBL/GenBank/DDBJ whole genome shotgun (WGS) entry which is preliminary data.</text>
</comment>
<dbReference type="AlphaFoldDB" id="X0WYR1"/>
<feature type="non-terminal residue" evidence="1">
    <location>
        <position position="1"/>
    </location>
</feature>
<dbReference type="EMBL" id="BARS01043085">
    <property type="protein sequence ID" value="GAG35850.1"/>
    <property type="molecule type" value="Genomic_DNA"/>
</dbReference>
<accession>X0WYR1</accession>
<organism evidence="1">
    <name type="scientific">marine sediment metagenome</name>
    <dbReference type="NCBI Taxonomy" id="412755"/>
    <lineage>
        <taxon>unclassified sequences</taxon>
        <taxon>metagenomes</taxon>
        <taxon>ecological metagenomes</taxon>
    </lineage>
</organism>
<reference evidence="1" key="1">
    <citation type="journal article" date="2014" name="Front. Microbiol.">
        <title>High frequency of phylogenetically diverse reductive dehalogenase-homologous genes in deep subseafloor sedimentary metagenomes.</title>
        <authorList>
            <person name="Kawai M."/>
            <person name="Futagami T."/>
            <person name="Toyoda A."/>
            <person name="Takaki Y."/>
            <person name="Nishi S."/>
            <person name="Hori S."/>
            <person name="Arai W."/>
            <person name="Tsubouchi T."/>
            <person name="Morono Y."/>
            <person name="Uchiyama I."/>
            <person name="Ito T."/>
            <person name="Fujiyama A."/>
            <person name="Inagaki F."/>
            <person name="Takami H."/>
        </authorList>
    </citation>
    <scope>NUCLEOTIDE SEQUENCE</scope>
    <source>
        <strain evidence="1">Expedition CK06-06</strain>
    </source>
</reference>
<protein>
    <submittedName>
        <fullName evidence="1">Uncharacterized protein</fullName>
    </submittedName>
</protein>
<evidence type="ECO:0000313" key="1">
    <source>
        <dbReference type="EMBL" id="GAG35850.1"/>
    </source>
</evidence>
<name>X0WYR1_9ZZZZ</name>